<dbReference type="AlphaFoldDB" id="W6XZ99"/>
<feature type="non-terminal residue" evidence="1">
    <location>
        <position position="1"/>
    </location>
</feature>
<proteinExistence type="predicted"/>
<sequence>GKDGGPTSLSNQTVYIYPGGGGITLVICNKTHFTSIFFLPIIGTIQKITLKPET</sequence>
<evidence type="ECO:0000313" key="1">
    <source>
        <dbReference type="EMBL" id="EUC30640.1"/>
    </source>
</evidence>
<evidence type="ECO:0000313" key="2">
    <source>
        <dbReference type="Proteomes" id="UP000053841"/>
    </source>
</evidence>
<dbReference type="RefSeq" id="XP_007715069.1">
    <property type="nucleotide sequence ID" value="XM_007716879.1"/>
</dbReference>
<reference evidence="1 2" key="1">
    <citation type="journal article" date="2013" name="PLoS Genet.">
        <title>Comparative genome structure, secondary metabolite, and effector coding capacity across Cochliobolus pathogens.</title>
        <authorList>
            <person name="Condon B.J."/>
            <person name="Leng Y."/>
            <person name="Wu D."/>
            <person name="Bushley K.E."/>
            <person name="Ohm R.A."/>
            <person name="Otillar R."/>
            <person name="Martin J."/>
            <person name="Schackwitz W."/>
            <person name="Grimwood J."/>
            <person name="MohdZainudin N."/>
            <person name="Xue C."/>
            <person name="Wang R."/>
            <person name="Manning V.A."/>
            <person name="Dhillon B."/>
            <person name="Tu Z.J."/>
            <person name="Steffenson B.J."/>
            <person name="Salamov A."/>
            <person name="Sun H."/>
            <person name="Lowry S."/>
            <person name="LaButti K."/>
            <person name="Han J."/>
            <person name="Copeland A."/>
            <person name="Lindquist E."/>
            <person name="Barry K."/>
            <person name="Schmutz J."/>
            <person name="Baker S.E."/>
            <person name="Ciuffetti L.M."/>
            <person name="Grigoriev I.V."/>
            <person name="Zhong S."/>
            <person name="Turgeon B.G."/>
        </authorList>
    </citation>
    <scope>NUCLEOTIDE SEQUENCE [LARGE SCALE GENOMIC DNA]</scope>
    <source>
        <strain evidence="1 2">26-R-13</strain>
    </source>
</reference>
<gene>
    <name evidence="1" type="ORF">COCCADRAFT_103432</name>
</gene>
<dbReference type="GeneID" id="19142765"/>
<accession>W6XZ99</accession>
<dbReference type="EMBL" id="KI964693">
    <property type="protein sequence ID" value="EUC30640.1"/>
    <property type="molecule type" value="Genomic_DNA"/>
</dbReference>
<keyword evidence="2" id="KW-1185">Reference proteome</keyword>
<name>W6XZ99_COCC2</name>
<organism evidence="1 2">
    <name type="scientific">Cochliobolus carbonum (strain 26-R-13)</name>
    <name type="common">Maize leaf spot fungus</name>
    <name type="synonym">Bipolaris zeicola</name>
    <dbReference type="NCBI Taxonomy" id="930089"/>
    <lineage>
        <taxon>Eukaryota</taxon>
        <taxon>Fungi</taxon>
        <taxon>Dikarya</taxon>
        <taxon>Ascomycota</taxon>
        <taxon>Pezizomycotina</taxon>
        <taxon>Dothideomycetes</taxon>
        <taxon>Pleosporomycetidae</taxon>
        <taxon>Pleosporales</taxon>
        <taxon>Pleosporineae</taxon>
        <taxon>Pleosporaceae</taxon>
        <taxon>Bipolaris</taxon>
    </lineage>
</organism>
<dbReference type="HOGENOM" id="CLU_3055862_0_0_1"/>
<dbReference type="Proteomes" id="UP000053841">
    <property type="component" value="Unassembled WGS sequence"/>
</dbReference>
<dbReference type="KEGG" id="bze:COCCADRAFT_103432"/>
<protein>
    <submittedName>
        <fullName evidence="1">Uncharacterized protein</fullName>
    </submittedName>
</protein>